<evidence type="ECO:0000313" key="4">
    <source>
        <dbReference type="Proteomes" id="UP000431744"/>
    </source>
</evidence>
<dbReference type="Gene3D" id="2.130.10.10">
    <property type="entry name" value="YVTN repeat-like/Quinoprotein amine dehydrogenase"/>
    <property type="match status" value="1"/>
</dbReference>
<keyword evidence="4" id="KW-1185">Reference proteome</keyword>
<dbReference type="OrthoDB" id="3250815at2"/>
<feature type="signal peptide" evidence="2">
    <location>
        <begin position="1"/>
        <end position="35"/>
    </location>
</feature>
<comment type="caution">
    <text evidence="3">The sequence shown here is derived from an EMBL/GenBank/DDBJ whole genome shotgun (WGS) entry which is preliminary data.</text>
</comment>
<organism evidence="3 4">
    <name type="scientific">Pseudoclavibacter endophyticus</name>
    <dbReference type="NCBI Taxonomy" id="1778590"/>
    <lineage>
        <taxon>Bacteria</taxon>
        <taxon>Bacillati</taxon>
        <taxon>Actinomycetota</taxon>
        <taxon>Actinomycetes</taxon>
        <taxon>Micrococcales</taxon>
        <taxon>Microbacteriaceae</taxon>
        <taxon>Pseudoclavibacter</taxon>
    </lineage>
</organism>
<dbReference type="AlphaFoldDB" id="A0A6H9WPV2"/>
<dbReference type="EMBL" id="WBJY01000001">
    <property type="protein sequence ID" value="KAB1649007.1"/>
    <property type="molecule type" value="Genomic_DNA"/>
</dbReference>
<dbReference type="Proteomes" id="UP000431744">
    <property type="component" value="Unassembled WGS sequence"/>
</dbReference>
<evidence type="ECO:0000256" key="1">
    <source>
        <dbReference type="SAM" id="MobiDB-lite"/>
    </source>
</evidence>
<accession>A0A6H9WPV2</accession>
<feature type="region of interest" description="Disordered" evidence="1">
    <location>
        <begin position="33"/>
        <end position="64"/>
    </location>
</feature>
<dbReference type="SUPFAM" id="SSF50969">
    <property type="entry name" value="YVTN repeat-like/Quinoprotein amine dehydrogenase"/>
    <property type="match status" value="1"/>
</dbReference>
<evidence type="ECO:0000256" key="2">
    <source>
        <dbReference type="SAM" id="SignalP"/>
    </source>
</evidence>
<name>A0A6H9WPV2_9MICO</name>
<gene>
    <name evidence="3" type="ORF">F8O04_01580</name>
</gene>
<dbReference type="RefSeq" id="WP_158027560.1">
    <property type="nucleotide sequence ID" value="NZ_BMHG01000001.1"/>
</dbReference>
<feature type="compositionally biased region" description="Basic and acidic residues" evidence="1">
    <location>
        <begin position="36"/>
        <end position="52"/>
    </location>
</feature>
<proteinExistence type="predicted"/>
<protein>
    <recommendedName>
        <fullName evidence="5">PQQ-binding-like beta-propeller repeat protein</fullName>
    </recommendedName>
</protein>
<dbReference type="InterPro" id="IPR015943">
    <property type="entry name" value="WD40/YVTN_repeat-like_dom_sf"/>
</dbReference>
<evidence type="ECO:0008006" key="5">
    <source>
        <dbReference type="Google" id="ProtNLM"/>
    </source>
</evidence>
<reference evidence="3 4" key="1">
    <citation type="submission" date="2019-09" db="EMBL/GenBank/DDBJ databases">
        <title>Phylogeny of genus Pseudoclavibacter and closely related genus.</title>
        <authorList>
            <person name="Li Y."/>
        </authorList>
    </citation>
    <scope>NUCLEOTIDE SEQUENCE [LARGE SCALE GENOMIC DNA]</scope>
    <source>
        <strain evidence="3 4">EGI 60007</strain>
    </source>
</reference>
<sequence>MTTLSSFTRRARGGVAVAALAALALTGCATGDAPAADDHDDHDHDHDDHDQGSSEISETGGPQPRIAITYDGGIVVLDAGSLETVGDVELDGFNRLNPAGDGRHILVSTTGGWAALDAGTWTEPHGDHTHSYVTDPVLSDVLVPADAPGHVVSHDGLTALFDDGTGEVTILPVTGWADAVEAGSVAPESTYTTPEAHHGVAVALEDGSLFVTTGNEDERNGAQLLDAEGNVVAESDQCPNVHGEAALEDGTIVVGCEDGMLMLHGDHFHKVDSPDEFGRIGNAFPAAGSSVVLADYKSDPDQGLGLQQVALVDAESETMQLVDIGADYTWQGMARGVNGEALVLGADGALRVIDPTTAEVTSEIQVTDAWTVPEEWQTSHPAIQEDRGFLYVTDPATNQVHKVDYTSGEVVESAELPGAPGEIRIATASVPEGAEGE</sequence>
<feature type="chain" id="PRO_5026281909" description="PQQ-binding-like beta-propeller repeat protein" evidence="2">
    <location>
        <begin position="36"/>
        <end position="437"/>
    </location>
</feature>
<dbReference type="InterPro" id="IPR011044">
    <property type="entry name" value="Quino_amine_DH_bsu"/>
</dbReference>
<evidence type="ECO:0000313" key="3">
    <source>
        <dbReference type="EMBL" id="KAB1649007.1"/>
    </source>
</evidence>
<keyword evidence="2" id="KW-0732">Signal</keyword>